<evidence type="ECO:0008006" key="10">
    <source>
        <dbReference type="Google" id="ProtNLM"/>
    </source>
</evidence>
<dbReference type="GO" id="GO:0048189">
    <property type="term" value="C:Lid2 complex"/>
    <property type="evidence" value="ECO:0007669"/>
    <property type="project" value="TreeGrafter"/>
</dbReference>
<reference evidence="8 9" key="2">
    <citation type="submission" date="2016-08" db="EMBL/GenBank/DDBJ databases">
        <title>Pervasive Adenine N6-methylation of Active Genes in Fungi.</title>
        <authorList>
            <consortium name="DOE Joint Genome Institute"/>
            <person name="Mondo S.J."/>
            <person name="Dannebaum R.O."/>
            <person name="Kuo R.C."/>
            <person name="Labutti K."/>
            <person name="Haridas S."/>
            <person name="Kuo A."/>
            <person name="Salamov A."/>
            <person name="Ahrendt S.R."/>
            <person name="Lipzen A."/>
            <person name="Sullivan W."/>
            <person name="Andreopoulos W.B."/>
            <person name="Clum A."/>
            <person name="Lindquist E."/>
            <person name="Daum C."/>
            <person name="Ramamoorthy G.K."/>
            <person name="Gryganskyi A."/>
            <person name="Culley D."/>
            <person name="Magnuson J.K."/>
            <person name="James T.Y."/>
            <person name="O'Malley M.A."/>
            <person name="Stajich J.E."/>
            <person name="Spatafora J.W."/>
            <person name="Visel A."/>
            <person name="Grigoriev I.V."/>
        </authorList>
    </citation>
    <scope>NUCLEOTIDE SEQUENCE [LARGE SCALE GENOMIC DNA]</scope>
    <source>
        <strain evidence="9">finn</strain>
    </source>
</reference>
<evidence type="ECO:0000259" key="6">
    <source>
        <dbReference type="PROSITE" id="PS50089"/>
    </source>
</evidence>
<dbReference type="InterPro" id="IPR001025">
    <property type="entry name" value="BAH_dom"/>
</dbReference>
<keyword evidence="9" id="KW-1185">Reference proteome</keyword>
<dbReference type="OrthoDB" id="336088at2759"/>
<evidence type="ECO:0000313" key="8">
    <source>
        <dbReference type="EMBL" id="ORX43732.1"/>
    </source>
</evidence>
<name>A0A1Y1UYU3_9FUNG</name>
<dbReference type="PROSITE" id="PS50089">
    <property type="entry name" value="ZF_RING_2"/>
    <property type="match status" value="1"/>
</dbReference>
<evidence type="ECO:0000256" key="1">
    <source>
        <dbReference type="ARBA" id="ARBA00022723"/>
    </source>
</evidence>
<dbReference type="Pfam" id="PF01426">
    <property type="entry name" value="BAH"/>
    <property type="match status" value="1"/>
</dbReference>
<feature type="domain" description="RING-type" evidence="6">
    <location>
        <begin position="139"/>
        <end position="185"/>
    </location>
</feature>
<dbReference type="PANTHER" id="PTHR47672:SF1">
    <property type="entry name" value="E3 UBIQUITIN-PROTEIN LIGASE SNT2"/>
    <property type="match status" value="1"/>
</dbReference>
<dbReference type="EMBL" id="MCFH01000050">
    <property type="protein sequence ID" value="ORX43732.1"/>
    <property type="molecule type" value="Genomic_DNA"/>
</dbReference>
<dbReference type="PROSITE" id="PS51038">
    <property type="entry name" value="BAH"/>
    <property type="match status" value="1"/>
</dbReference>
<dbReference type="InterPro" id="IPR029617">
    <property type="entry name" value="Snt2"/>
</dbReference>
<protein>
    <recommendedName>
        <fullName evidence="10">BAH-domain-containing protein</fullName>
    </recommendedName>
</protein>
<dbReference type="PANTHER" id="PTHR47672">
    <property type="entry name" value="E3 UBIQUITIN-PROTEIN LIGASE SNT2"/>
    <property type="match status" value="1"/>
</dbReference>
<evidence type="ECO:0000256" key="3">
    <source>
        <dbReference type="ARBA" id="ARBA00022833"/>
    </source>
</evidence>
<dbReference type="GO" id="GO:0036205">
    <property type="term" value="P:histone catabolic process"/>
    <property type="evidence" value="ECO:0007669"/>
    <property type="project" value="TreeGrafter"/>
</dbReference>
<dbReference type="SUPFAM" id="SSF57903">
    <property type="entry name" value="FYVE/PHD zinc finger"/>
    <property type="match status" value="1"/>
</dbReference>
<dbReference type="InterPro" id="IPR019786">
    <property type="entry name" value="Zinc_finger_PHD-type_CS"/>
</dbReference>
<dbReference type="InterPro" id="IPR019787">
    <property type="entry name" value="Znf_PHD-finger"/>
</dbReference>
<organism evidence="8 9">
    <name type="scientific">Piromyces finnis</name>
    <dbReference type="NCBI Taxonomy" id="1754191"/>
    <lineage>
        <taxon>Eukaryota</taxon>
        <taxon>Fungi</taxon>
        <taxon>Fungi incertae sedis</taxon>
        <taxon>Chytridiomycota</taxon>
        <taxon>Chytridiomycota incertae sedis</taxon>
        <taxon>Neocallimastigomycetes</taxon>
        <taxon>Neocallimastigales</taxon>
        <taxon>Neocallimastigaceae</taxon>
        <taxon>Piromyces</taxon>
    </lineage>
</organism>
<feature type="domain" description="PHD-type" evidence="5">
    <location>
        <begin position="136"/>
        <end position="185"/>
    </location>
</feature>
<dbReference type="AlphaFoldDB" id="A0A1Y1UYU3"/>
<dbReference type="GO" id="GO:0004842">
    <property type="term" value="F:ubiquitin-protein transferase activity"/>
    <property type="evidence" value="ECO:0007669"/>
    <property type="project" value="TreeGrafter"/>
</dbReference>
<keyword evidence="2 4" id="KW-0863">Zinc-finger</keyword>
<feature type="non-terminal residue" evidence="8">
    <location>
        <position position="1"/>
    </location>
</feature>
<dbReference type="GO" id="GO:0008270">
    <property type="term" value="F:zinc ion binding"/>
    <property type="evidence" value="ECO:0007669"/>
    <property type="project" value="UniProtKB-KW"/>
</dbReference>
<dbReference type="Pfam" id="PF00628">
    <property type="entry name" value="PHD"/>
    <property type="match status" value="1"/>
</dbReference>
<keyword evidence="1" id="KW-0479">Metal-binding</keyword>
<dbReference type="Proteomes" id="UP000193719">
    <property type="component" value="Unassembled WGS sequence"/>
</dbReference>
<dbReference type="InterPro" id="IPR001841">
    <property type="entry name" value="Znf_RING"/>
</dbReference>
<dbReference type="Gene3D" id="3.30.40.10">
    <property type="entry name" value="Zinc/RING finger domain, C3HC4 (zinc finger)"/>
    <property type="match status" value="1"/>
</dbReference>
<dbReference type="Gene3D" id="2.30.30.490">
    <property type="match status" value="1"/>
</dbReference>
<reference evidence="8 9" key="1">
    <citation type="submission" date="2016-08" db="EMBL/GenBank/DDBJ databases">
        <title>Genomes of anaerobic fungi encode conserved fungal cellulosomes for biomass hydrolysis.</title>
        <authorList>
            <consortium name="DOE Joint Genome Institute"/>
            <person name="Haitjema C.H."/>
            <person name="Gilmore S.P."/>
            <person name="Henske J.K."/>
            <person name="Solomon K.V."/>
            <person name="De Groot R."/>
            <person name="Kuo A."/>
            <person name="Mondo S.J."/>
            <person name="Salamov A.A."/>
            <person name="Labutti K."/>
            <person name="Zhao Z."/>
            <person name="Chiniquy J."/>
            <person name="Barry K."/>
            <person name="Brewer H.M."/>
            <person name="Purvine S.O."/>
            <person name="Wright A.T."/>
            <person name="Boxma B."/>
            <person name="Van Alen T."/>
            <person name="Hackstein J.H."/>
            <person name="Baker S.E."/>
            <person name="Grigoriev I.V."/>
            <person name="O'Malley M.A."/>
        </authorList>
    </citation>
    <scope>NUCLEOTIDE SEQUENCE [LARGE SCALE GENOMIC DNA]</scope>
    <source>
        <strain evidence="9">finn</strain>
    </source>
</reference>
<evidence type="ECO:0000313" key="9">
    <source>
        <dbReference type="Proteomes" id="UP000193719"/>
    </source>
</evidence>
<feature type="non-terminal residue" evidence="8">
    <location>
        <position position="185"/>
    </location>
</feature>
<dbReference type="PROSITE" id="PS50016">
    <property type="entry name" value="ZF_PHD_2"/>
    <property type="match status" value="1"/>
</dbReference>
<dbReference type="GO" id="GO:0003682">
    <property type="term" value="F:chromatin binding"/>
    <property type="evidence" value="ECO:0007669"/>
    <property type="project" value="InterPro"/>
</dbReference>
<evidence type="ECO:0000259" key="5">
    <source>
        <dbReference type="PROSITE" id="PS50016"/>
    </source>
</evidence>
<dbReference type="InterPro" id="IPR011011">
    <property type="entry name" value="Znf_FYVE_PHD"/>
</dbReference>
<comment type="caution">
    <text evidence="8">The sequence shown here is derived from an EMBL/GenBank/DDBJ whole genome shotgun (WGS) entry which is preliminary data.</text>
</comment>
<sequence>EAYYLGRIMEFVKDQNGAITQAKIAWYFRPKDILGKKKSFHPRLLLATMHYDINPISSIRGKCIIKHSSLIDDLEAYKQREDTFYYNKLYDRYSQRLYDVIPIEHIRNLSDTLIQAFYPYKFIVVDEGKASDFVEKRECTICSNWVDNEVLLDCLHCHRKFHMYCIDPPLTKKPPKGYGWVCPEC</sequence>
<keyword evidence="3" id="KW-0862">Zinc</keyword>
<accession>A0A1Y1UYU3</accession>
<proteinExistence type="predicted"/>
<dbReference type="SMART" id="SM00439">
    <property type="entry name" value="BAH"/>
    <property type="match status" value="1"/>
</dbReference>
<dbReference type="PROSITE" id="PS01359">
    <property type="entry name" value="ZF_PHD_1"/>
    <property type="match status" value="1"/>
</dbReference>
<dbReference type="InterPro" id="IPR043151">
    <property type="entry name" value="BAH_sf"/>
</dbReference>
<evidence type="ECO:0000256" key="2">
    <source>
        <dbReference type="ARBA" id="ARBA00022771"/>
    </source>
</evidence>
<evidence type="ECO:0000256" key="4">
    <source>
        <dbReference type="PROSITE-ProRule" id="PRU00175"/>
    </source>
</evidence>
<evidence type="ECO:0000259" key="7">
    <source>
        <dbReference type="PROSITE" id="PS51038"/>
    </source>
</evidence>
<gene>
    <name evidence="8" type="ORF">BCR36DRAFT_260492</name>
</gene>
<feature type="domain" description="BAH" evidence="7">
    <location>
        <begin position="1"/>
        <end position="101"/>
    </location>
</feature>
<dbReference type="STRING" id="1754191.A0A1Y1UYU3"/>
<dbReference type="InterPro" id="IPR013083">
    <property type="entry name" value="Znf_RING/FYVE/PHD"/>
</dbReference>